<evidence type="ECO:0000313" key="1">
    <source>
        <dbReference type="EMBL" id="KAF2462535.1"/>
    </source>
</evidence>
<protein>
    <submittedName>
        <fullName evidence="1">Uncharacterized protein</fullName>
    </submittedName>
</protein>
<name>A0ACB6Q7M6_9PLEO</name>
<evidence type="ECO:0000313" key="2">
    <source>
        <dbReference type="Proteomes" id="UP000799755"/>
    </source>
</evidence>
<keyword evidence="2" id="KW-1185">Reference proteome</keyword>
<reference evidence="1" key="1">
    <citation type="journal article" date="2020" name="Stud. Mycol.">
        <title>101 Dothideomycetes genomes: a test case for predicting lifestyles and emergence of pathogens.</title>
        <authorList>
            <person name="Haridas S."/>
            <person name="Albert R."/>
            <person name="Binder M."/>
            <person name="Bloem J."/>
            <person name="Labutti K."/>
            <person name="Salamov A."/>
            <person name="Andreopoulos B."/>
            <person name="Baker S."/>
            <person name="Barry K."/>
            <person name="Bills G."/>
            <person name="Bluhm B."/>
            <person name="Cannon C."/>
            <person name="Castanera R."/>
            <person name="Culley D."/>
            <person name="Daum C."/>
            <person name="Ezra D."/>
            <person name="Gonzalez J."/>
            <person name="Henrissat B."/>
            <person name="Kuo A."/>
            <person name="Liang C."/>
            <person name="Lipzen A."/>
            <person name="Lutzoni F."/>
            <person name="Magnuson J."/>
            <person name="Mondo S."/>
            <person name="Nolan M."/>
            <person name="Ohm R."/>
            <person name="Pangilinan J."/>
            <person name="Park H.-J."/>
            <person name="Ramirez L."/>
            <person name="Alfaro M."/>
            <person name="Sun H."/>
            <person name="Tritt A."/>
            <person name="Yoshinaga Y."/>
            <person name="Zwiers L.-H."/>
            <person name="Turgeon B."/>
            <person name="Goodwin S."/>
            <person name="Spatafora J."/>
            <person name="Crous P."/>
            <person name="Grigoriev I."/>
        </authorList>
    </citation>
    <scope>NUCLEOTIDE SEQUENCE</scope>
    <source>
        <strain evidence="1">ATCC 200398</strain>
    </source>
</reference>
<organism evidence="1 2">
    <name type="scientific">Lindgomyces ingoldianus</name>
    <dbReference type="NCBI Taxonomy" id="673940"/>
    <lineage>
        <taxon>Eukaryota</taxon>
        <taxon>Fungi</taxon>
        <taxon>Dikarya</taxon>
        <taxon>Ascomycota</taxon>
        <taxon>Pezizomycotina</taxon>
        <taxon>Dothideomycetes</taxon>
        <taxon>Pleosporomycetidae</taxon>
        <taxon>Pleosporales</taxon>
        <taxon>Lindgomycetaceae</taxon>
        <taxon>Lindgomyces</taxon>
    </lineage>
</organism>
<accession>A0ACB6Q7M6</accession>
<sequence>MPSRRRLFIVLRVGAGVDCDIVQNRERGRSVPEASKLYRLESGCLRCGPYIISLSHFMTQRLQAVCDEFADLSRAVIDGCSTLCRFIYRGTGLPEWTSEFKPSFTLMTMMSNMQNSLIELLSNQLSPIRINTTRTQQEGSLMPYSNFIPSALLGSLKPIPESDLVGM</sequence>
<dbReference type="EMBL" id="MU003582">
    <property type="protein sequence ID" value="KAF2462535.1"/>
    <property type="molecule type" value="Genomic_DNA"/>
</dbReference>
<dbReference type="Proteomes" id="UP000799755">
    <property type="component" value="Unassembled WGS sequence"/>
</dbReference>
<gene>
    <name evidence="1" type="ORF">BDR25DRAFT_363950</name>
</gene>
<proteinExistence type="predicted"/>
<comment type="caution">
    <text evidence="1">The sequence shown here is derived from an EMBL/GenBank/DDBJ whole genome shotgun (WGS) entry which is preliminary data.</text>
</comment>